<dbReference type="PROSITE" id="PS00107">
    <property type="entry name" value="PROTEIN_KINASE_ATP"/>
    <property type="match status" value="1"/>
</dbReference>
<organism evidence="8 9">
    <name type="scientific">Characodon lateralis</name>
    <dbReference type="NCBI Taxonomy" id="208331"/>
    <lineage>
        <taxon>Eukaryota</taxon>
        <taxon>Metazoa</taxon>
        <taxon>Chordata</taxon>
        <taxon>Craniata</taxon>
        <taxon>Vertebrata</taxon>
        <taxon>Euteleostomi</taxon>
        <taxon>Actinopterygii</taxon>
        <taxon>Neopterygii</taxon>
        <taxon>Teleostei</taxon>
        <taxon>Neoteleostei</taxon>
        <taxon>Acanthomorphata</taxon>
        <taxon>Ovalentaria</taxon>
        <taxon>Atherinomorphae</taxon>
        <taxon>Cyprinodontiformes</taxon>
        <taxon>Goodeidae</taxon>
        <taxon>Characodon</taxon>
    </lineage>
</organism>
<dbReference type="PROSITE" id="PS50011">
    <property type="entry name" value="PROTEIN_KINASE_DOM"/>
    <property type="match status" value="1"/>
</dbReference>
<feature type="non-terminal residue" evidence="8">
    <location>
        <position position="1"/>
    </location>
</feature>
<sequence length="177" mass="20353">NMDGCEKFEISENSVNKGTEQIGPECFELLKVLGKGGYGKVFQVRKVTGAASAKIFAMKVLKKAMIVRNAKDTAHTKAERNILEEVKHPFIVDLIYAFQTGGKLYLILEYLSGGELFMQLEREGIFMEDTAWYVSHWYKTSSDTVAFTIYTPYFFDLNKNTSFHFRTSIFKHFLRIM</sequence>
<evidence type="ECO:0000256" key="1">
    <source>
        <dbReference type="ARBA" id="ARBA00022527"/>
    </source>
</evidence>
<keyword evidence="5 6" id="KW-0067">ATP-binding</keyword>
<dbReference type="InterPro" id="IPR000719">
    <property type="entry name" value="Prot_kinase_dom"/>
</dbReference>
<feature type="domain" description="Protein kinase" evidence="7">
    <location>
        <begin position="27"/>
        <end position="177"/>
    </location>
</feature>
<name>A0ABU7EE42_9TELE</name>
<dbReference type="SMART" id="SM00220">
    <property type="entry name" value="S_TKc"/>
    <property type="match status" value="1"/>
</dbReference>
<keyword evidence="9" id="KW-1185">Reference proteome</keyword>
<dbReference type="Proteomes" id="UP001352852">
    <property type="component" value="Unassembled WGS sequence"/>
</dbReference>
<feature type="binding site" evidence="6">
    <location>
        <position position="59"/>
    </location>
    <ligand>
        <name>ATP</name>
        <dbReference type="ChEBI" id="CHEBI:30616"/>
    </ligand>
</feature>
<dbReference type="Gene3D" id="3.30.200.20">
    <property type="entry name" value="Phosphorylase Kinase, domain 1"/>
    <property type="match status" value="1"/>
</dbReference>
<evidence type="ECO:0000313" key="8">
    <source>
        <dbReference type="EMBL" id="MED6285543.1"/>
    </source>
</evidence>
<keyword evidence="1" id="KW-0723">Serine/threonine-protein kinase</keyword>
<evidence type="ECO:0000256" key="6">
    <source>
        <dbReference type="PROSITE-ProRule" id="PRU10141"/>
    </source>
</evidence>
<accession>A0ABU7EE42</accession>
<gene>
    <name evidence="8" type="primary">RPS6KB1_3</name>
    <name evidence="8" type="ORF">CHARACLAT_030335</name>
</gene>
<reference evidence="8 9" key="1">
    <citation type="submission" date="2021-06" db="EMBL/GenBank/DDBJ databases">
        <authorList>
            <person name="Palmer J.M."/>
        </authorList>
    </citation>
    <scope>NUCLEOTIDE SEQUENCE [LARGE SCALE GENOMIC DNA]</scope>
    <source>
        <strain evidence="8 9">CL_MEX2019</strain>
        <tissue evidence="8">Muscle</tissue>
    </source>
</reference>
<evidence type="ECO:0000256" key="4">
    <source>
        <dbReference type="ARBA" id="ARBA00022777"/>
    </source>
</evidence>
<evidence type="ECO:0000256" key="2">
    <source>
        <dbReference type="ARBA" id="ARBA00022679"/>
    </source>
</evidence>
<proteinExistence type="predicted"/>
<dbReference type="InterPro" id="IPR011009">
    <property type="entry name" value="Kinase-like_dom_sf"/>
</dbReference>
<keyword evidence="4 8" id="KW-0418">Kinase</keyword>
<dbReference type="InterPro" id="IPR017441">
    <property type="entry name" value="Protein_kinase_ATP_BS"/>
</dbReference>
<dbReference type="EMBL" id="JAHUTJ010053714">
    <property type="protein sequence ID" value="MED6285543.1"/>
    <property type="molecule type" value="Genomic_DNA"/>
</dbReference>
<evidence type="ECO:0000259" key="7">
    <source>
        <dbReference type="PROSITE" id="PS50011"/>
    </source>
</evidence>
<protein>
    <submittedName>
        <fullName evidence="8">Ribosomal protein S6 kinase beta-1</fullName>
    </submittedName>
</protein>
<dbReference type="SUPFAM" id="SSF56112">
    <property type="entry name" value="Protein kinase-like (PK-like)"/>
    <property type="match status" value="1"/>
</dbReference>
<keyword evidence="2" id="KW-0808">Transferase</keyword>
<evidence type="ECO:0000256" key="3">
    <source>
        <dbReference type="ARBA" id="ARBA00022741"/>
    </source>
</evidence>
<dbReference type="Pfam" id="PF00069">
    <property type="entry name" value="Pkinase"/>
    <property type="match status" value="1"/>
</dbReference>
<dbReference type="GO" id="GO:0016301">
    <property type="term" value="F:kinase activity"/>
    <property type="evidence" value="ECO:0007669"/>
    <property type="project" value="UniProtKB-KW"/>
</dbReference>
<evidence type="ECO:0000256" key="5">
    <source>
        <dbReference type="ARBA" id="ARBA00022840"/>
    </source>
</evidence>
<keyword evidence="3 6" id="KW-0547">Nucleotide-binding</keyword>
<evidence type="ECO:0000313" key="9">
    <source>
        <dbReference type="Proteomes" id="UP001352852"/>
    </source>
</evidence>
<comment type="caution">
    <text evidence="8">The sequence shown here is derived from an EMBL/GenBank/DDBJ whole genome shotgun (WGS) entry which is preliminary data.</text>
</comment>
<dbReference type="PANTHER" id="PTHR24351">
    <property type="entry name" value="RIBOSOMAL PROTEIN S6 KINASE"/>
    <property type="match status" value="1"/>
</dbReference>